<comment type="caution">
    <text evidence="2">The sequence shown here is derived from an EMBL/GenBank/DDBJ whole genome shotgun (WGS) entry which is preliminary data.</text>
</comment>
<dbReference type="PROSITE" id="PS51186">
    <property type="entry name" value="GNAT"/>
    <property type="match status" value="1"/>
</dbReference>
<dbReference type="AlphaFoldDB" id="A0A233S5M2"/>
<proteinExistence type="predicted"/>
<organism evidence="2 3">
    <name type="scientific">Streptomyces diastatochromogenes</name>
    <dbReference type="NCBI Taxonomy" id="42236"/>
    <lineage>
        <taxon>Bacteria</taxon>
        <taxon>Bacillati</taxon>
        <taxon>Actinomycetota</taxon>
        <taxon>Actinomycetes</taxon>
        <taxon>Kitasatosporales</taxon>
        <taxon>Streptomycetaceae</taxon>
        <taxon>Streptomyces</taxon>
    </lineage>
</organism>
<keyword evidence="3" id="KW-1185">Reference proteome</keyword>
<evidence type="ECO:0000313" key="2">
    <source>
        <dbReference type="EMBL" id="OXY91005.1"/>
    </source>
</evidence>
<keyword evidence="2" id="KW-0808">Transferase</keyword>
<dbReference type="RefSeq" id="WP_094220416.1">
    <property type="nucleotide sequence ID" value="NZ_MCGQ01000033.1"/>
</dbReference>
<protein>
    <submittedName>
        <fullName evidence="2">GNAT family N-acetyltransferase</fullName>
    </submittedName>
</protein>
<dbReference type="Gene3D" id="3.40.630.30">
    <property type="match status" value="1"/>
</dbReference>
<accession>A0A233S5M2</accession>
<dbReference type="EMBL" id="MCGQ01000033">
    <property type="protein sequence ID" value="OXY91005.1"/>
    <property type="molecule type" value="Genomic_DNA"/>
</dbReference>
<dbReference type="Pfam" id="PF13302">
    <property type="entry name" value="Acetyltransf_3"/>
    <property type="match status" value="1"/>
</dbReference>
<evidence type="ECO:0000259" key="1">
    <source>
        <dbReference type="PROSITE" id="PS51186"/>
    </source>
</evidence>
<dbReference type="OrthoDB" id="3395054at2"/>
<feature type="domain" description="N-acetyltransferase" evidence="1">
    <location>
        <begin position="46"/>
        <end position="212"/>
    </location>
</feature>
<dbReference type="GO" id="GO:0016747">
    <property type="term" value="F:acyltransferase activity, transferring groups other than amino-acyl groups"/>
    <property type="evidence" value="ECO:0007669"/>
    <property type="project" value="InterPro"/>
</dbReference>
<sequence>MLWSLVRRSRAVSRLPVPGRCDPGRHVLATERLLLFTPRTHLDVAAALAASADAEAQRWLGNHADRLVPSPATRRALLEWRPAGDDGRRVPRLLAKPFTPDPDVPVFLVCVRRADLSYAGGLQLEHRAGEVGGWLAPRCRGQGLGAELFGAGALLAHTHFGMTRVRAGAEPGNTASRRALARAGFVPDEGPPRHTLPDGRVIEAVWVRHDTTAAAHCS</sequence>
<dbReference type="InterPro" id="IPR016181">
    <property type="entry name" value="Acyl_CoA_acyltransferase"/>
</dbReference>
<dbReference type="InterPro" id="IPR000182">
    <property type="entry name" value="GNAT_dom"/>
</dbReference>
<gene>
    <name evidence="2" type="ORF">BEK98_32335</name>
</gene>
<name>A0A233S5M2_STRDA</name>
<dbReference type="SUPFAM" id="SSF55729">
    <property type="entry name" value="Acyl-CoA N-acyltransferases (Nat)"/>
    <property type="match status" value="1"/>
</dbReference>
<evidence type="ECO:0000313" key="3">
    <source>
        <dbReference type="Proteomes" id="UP000215483"/>
    </source>
</evidence>
<dbReference type="Proteomes" id="UP000215483">
    <property type="component" value="Unassembled WGS sequence"/>
</dbReference>
<reference evidence="2 3" key="1">
    <citation type="submission" date="2016-07" db="EMBL/GenBank/DDBJ databases">
        <title>Draft genome of Streptomyces diastatochromogenes.</title>
        <authorList>
            <person name="Podduturi R."/>
            <person name="Lukassen M.B."/>
            <person name="Clausen N."/>
            <person name="Nielsen J.L."/>
            <person name="Jorgensen N.O."/>
        </authorList>
    </citation>
    <scope>NUCLEOTIDE SEQUENCE [LARGE SCALE GENOMIC DNA]</scope>
    <source>
        <strain evidence="2 3">DSM 40608</strain>
    </source>
</reference>